<dbReference type="Gene3D" id="3.10.580.10">
    <property type="entry name" value="CBS-domain"/>
    <property type="match status" value="1"/>
</dbReference>
<feature type="domain" description="CBS" evidence="3">
    <location>
        <begin position="80"/>
        <end position="136"/>
    </location>
</feature>
<dbReference type="InterPro" id="IPR046342">
    <property type="entry name" value="CBS_dom_sf"/>
</dbReference>
<sequence length="151" mass="17147">MPQNNTPITKLLNRKSSDVYSTSPDQSVFEAVAEMNRHRVGSLVVLEEQKLVGIFTERDVLTRVVAKTLDPQTTRIADVMTPDPQFLHTTDTIATAMQKMTEKRTRHLPVFDTVDCLVGLISIGDVTRWQMEEHQVEAEHLKNYVFGEYSA</sequence>
<dbReference type="CDD" id="cd04623">
    <property type="entry name" value="CBS_pair_bac_euk"/>
    <property type="match status" value="1"/>
</dbReference>
<accession>A0A7X1AY40</accession>
<organism evidence="4 5">
    <name type="scientific">Puniceicoccus vermicola</name>
    <dbReference type="NCBI Taxonomy" id="388746"/>
    <lineage>
        <taxon>Bacteria</taxon>
        <taxon>Pseudomonadati</taxon>
        <taxon>Verrucomicrobiota</taxon>
        <taxon>Opitutia</taxon>
        <taxon>Puniceicoccales</taxon>
        <taxon>Puniceicoccaceae</taxon>
        <taxon>Puniceicoccus</taxon>
    </lineage>
</organism>
<proteinExistence type="predicted"/>
<name>A0A7X1AY40_9BACT</name>
<protein>
    <submittedName>
        <fullName evidence="4">CBS domain-containing protein</fullName>
    </submittedName>
</protein>
<dbReference type="InterPro" id="IPR051257">
    <property type="entry name" value="Diverse_CBS-Domain"/>
</dbReference>
<keyword evidence="1 2" id="KW-0129">CBS domain</keyword>
<dbReference type="AlphaFoldDB" id="A0A7X1AY40"/>
<evidence type="ECO:0000313" key="4">
    <source>
        <dbReference type="EMBL" id="MBC2602123.1"/>
    </source>
</evidence>
<dbReference type="InterPro" id="IPR044725">
    <property type="entry name" value="CBSX3_CBS_dom"/>
</dbReference>
<reference evidence="4 5" key="1">
    <citation type="submission" date="2020-07" db="EMBL/GenBank/DDBJ databases">
        <authorList>
            <person name="Feng X."/>
        </authorList>
    </citation>
    <scope>NUCLEOTIDE SEQUENCE [LARGE SCALE GENOMIC DNA]</scope>
    <source>
        <strain evidence="4 5">JCM14086</strain>
    </source>
</reference>
<dbReference type="PROSITE" id="PS51371">
    <property type="entry name" value="CBS"/>
    <property type="match status" value="2"/>
</dbReference>
<dbReference type="SMART" id="SM00116">
    <property type="entry name" value="CBS"/>
    <property type="match status" value="2"/>
</dbReference>
<evidence type="ECO:0000259" key="3">
    <source>
        <dbReference type="PROSITE" id="PS51371"/>
    </source>
</evidence>
<evidence type="ECO:0000256" key="2">
    <source>
        <dbReference type="PROSITE-ProRule" id="PRU00703"/>
    </source>
</evidence>
<dbReference type="PANTHER" id="PTHR43080:SF2">
    <property type="entry name" value="CBS DOMAIN-CONTAINING PROTEIN"/>
    <property type="match status" value="1"/>
</dbReference>
<dbReference type="Pfam" id="PF00571">
    <property type="entry name" value="CBS"/>
    <property type="match status" value="2"/>
</dbReference>
<gene>
    <name evidence="4" type="ORF">H5P30_10075</name>
</gene>
<evidence type="ECO:0000256" key="1">
    <source>
        <dbReference type="ARBA" id="ARBA00023122"/>
    </source>
</evidence>
<comment type="caution">
    <text evidence="4">The sequence shown here is derived from an EMBL/GenBank/DDBJ whole genome shotgun (WGS) entry which is preliminary data.</text>
</comment>
<dbReference type="EMBL" id="JACHVA010000082">
    <property type="protein sequence ID" value="MBC2602123.1"/>
    <property type="molecule type" value="Genomic_DNA"/>
</dbReference>
<feature type="domain" description="CBS" evidence="3">
    <location>
        <begin position="12"/>
        <end position="71"/>
    </location>
</feature>
<dbReference type="RefSeq" id="WP_185692823.1">
    <property type="nucleotide sequence ID" value="NZ_JACHVA010000082.1"/>
</dbReference>
<dbReference type="PANTHER" id="PTHR43080">
    <property type="entry name" value="CBS DOMAIN-CONTAINING PROTEIN CBSX3, MITOCHONDRIAL"/>
    <property type="match status" value="1"/>
</dbReference>
<dbReference type="Proteomes" id="UP000525652">
    <property type="component" value="Unassembled WGS sequence"/>
</dbReference>
<keyword evidence="5" id="KW-1185">Reference proteome</keyword>
<evidence type="ECO:0000313" key="5">
    <source>
        <dbReference type="Proteomes" id="UP000525652"/>
    </source>
</evidence>
<dbReference type="SUPFAM" id="SSF54631">
    <property type="entry name" value="CBS-domain pair"/>
    <property type="match status" value="1"/>
</dbReference>
<dbReference type="InterPro" id="IPR000644">
    <property type="entry name" value="CBS_dom"/>
</dbReference>